<evidence type="ECO:0000256" key="5">
    <source>
        <dbReference type="ARBA" id="ARBA00023136"/>
    </source>
</evidence>
<evidence type="ECO:0000313" key="10">
    <source>
        <dbReference type="Proteomes" id="UP000031338"/>
    </source>
</evidence>
<dbReference type="InterPro" id="IPR032694">
    <property type="entry name" value="CopC/D"/>
</dbReference>
<keyword evidence="4 6" id="KW-1133">Transmembrane helix</keyword>
<keyword evidence="10" id="KW-1185">Reference proteome</keyword>
<evidence type="ECO:0000256" key="4">
    <source>
        <dbReference type="ARBA" id="ARBA00022989"/>
    </source>
</evidence>
<feature type="transmembrane region" description="Helical" evidence="6">
    <location>
        <begin position="197"/>
        <end position="217"/>
    </location>
</feature>
<keyword evidence="2" id="KW-1003">Cell membrane</keyword>
<dbReference type="InterPro" id="IPR047689">
    <property type="entry name" value="CopD"/>
</dbReference>
<keyword evidence="5 6" id="KW-0472">Membrane</keyword>
<sequence length="308" mass="32669">MIAIRLGLYLSLMLLVGLAAFPLYALRHDERPEGQVLSLRWALTFWSVTAITLSGLGLAALIAAMMGGPLTDIDWETSQSILFETPIGTAWLVRMAALAVVLMAAFPRRWTDEQQLGTIALAGAVALSSLVWTGHAGASEGGLGLIHKLSDMLHMLAAAIWLGGIAAFLLLLRSPLDQHSGRKLVVGHRALEDFSRVGTICVGIIAVTGLINGQVLIGFSNILRVFDTTYGQALFLKLVLVAGMLLLAARNRWRLTPDLALGLNDGDASSAVAALRKSLMLEAGAAIAILALVAWFGMLEPPASTMGP</sequence>
<dbReference type="AlphaFoldDB" id="A0A0B9AJC6"/>
<keyword evidence="3 6" id="KW-0812">Transmembrane</keyword>
<evidence type="ECO:0000256" key="3">
    <source>
        <dbReference type="ARBA" id="ARBA00022692"/>
    </source>
</evidence>
<comment type="caution">
    <text evidence="8">The sequence shown here is derived from an EMBL/GenBank/DDBJ whole genome shotgun (WGS) entry which is preliminary data.</text>
</comment>
<evidence type="ECO:0000313" key="8">
    <source>
        <dbReference type="EMBL" id="KHS49414.1"/>
    </source>
</evidence>
<feature type="transmembrane region" description="Helical" evidence="6">
    <location>
        <begin position="118"/>
        <end position="135"/>
    </location>
</feature>
<dbReference type="Proteomes" id="UP000031338">
    <property type="component" value="Unassembled WGS sequence"/>
</dbReference>
<dbReference type="GO" id="GO:0005886">
    <property type="term" value="C:plasma membrane"/>
    <property type="evidence" value="ECO:0007669"/>
    <property type="project" value="UniProtKB-SubCell"/>
</dbReference>
<feature type="transmembrane region" description="Helical" evidence="6">
    <location>
        <begin position="229"/>
        <end position="249"/>
    </location>
</feature>
<dbReference type="RefSeq" id="WP_039330768.1">
    <property type="nucleotide sequence ID" value="NZ_JRVC01000001.1"/>
</dbReference>
<dbReference type="GO" id="GO:0006825">
    <property type="term" value="P:copper ion transport"/>
    <property type="evidence" value="ECO:0007669"/>
    <property type="project" value="InterPro"/>
</dbReference>
<dbReference type="STRING" id="48936.NJ75_00117"/>
<organism evidence="8 10">
    <name type="scientific">Novosphingobium subterraneum</name>
    <dbReference type="NCBI Taxonomy" id="48936"/>
    <lineage>
        <taxon>Bacteria</taxon>
        <taxon>Pseudomonadati</taxon>
        <taxon>Pseudomonadota</taxon>
        <taxon>Alphaproteobacteria</taxon>
        <taxon>Sphingomonadales</taxon>
        <taxon>Sphingomonadaceae</taxon>
        <taxon>Novosphingobium</taxon>
    </lineage>
</organism>
<gene>
    <name evidence="8" type="ORF">NJ75_00117</name>
    <name evidence="9" type="ORF">NJ75_00339</name>
</gene>
<evidence type="ECO:0000259" key="7">
    <source>
        <dbReference type="Pfam" id="PF05425"/>
    </source>
</evidence>
<name>A0A0B9AJC6_9SPHN</name>
<evidence type="ECO:0000256" key="6">
    <source>
        <dbReference type="SAM" id="Phobius"/>
    </source>
</evidence>
<reference evidence="8 10" key="1">
    <citation type="submission" date="2014-10" db="EMBL/GenBank/DDBJ databases">
        <title>Draft genome sequence of Novosphingobium subterraneum DSM 12447.</title>
        <authorList>
            <person name="Gan H.M."/>
            <person name="Gan H.Y."/>
            <person name="Savka M.A."/>
        </authorList>
    </citation>
    <scope>NUCLEOTIDE SEQUENCE [LARGE SCALE GENOMIC DNA]</scope>
    <source>
        <strain evidence="8 10">DSM 12447</strain>
    </source>
</reference>
<evidence type="ECO:0000256" key="2">
    <source>
        <dbReference type="ARBA" id="ARBA00022475"/>
    </source>
</evidence>
<dbReference type="Pfam" id="PF05425">
    <property type="entry name" value="CopD"/>
    <property type="match status" value="1"/>
</dbReference>
<feature type="transmembrane region" description="Helical" evidence="6">
    <location>
        <begin position="38"/>
        <end position="67"/>
    </location>
</feature>
<feature type="domain" description="Copper resistance protein D" evidence="7">
    <location>
        <begin position="189"/>
        <end position="295"/>
    </location>
</feature>
<feature type="transmembrane region" description="Helical" evidence="6">
    <location>
        <begin position="279"/>
        <end position="298"/>
    </location>
</feature>
<evidence type="ECO:0000256" key="1">
    <source>
        <dbReference type="ARBA" id="ARBA00004651"/>
    </source>
</evidence>
<dbReference type="EMBL" id="JRVC01000001">
    <property type="protein sequence ID" value="KHS49636.1"/>
    <property type="molecule type" value="Genomic_DNA"/>
</dbReference>
<dbReference type="PATRIC" id="fig|48936.3.peg.121"/>
<dbReference type="PANTHER" id="PTHR34820:SF4">
    <property type="entry name" value="INNER MEMBRANE PROTEIN YEBZ"/>
    <property type="match status" value="1"/>
</dbReference>
<dbReference type="NCBIfam" id="NF033808">
    <property type="entry name" value="copper_CopD"/>
    <property type="match status" value="1"/>
</dbReference>
<comment type="subcellular location">
    <subcellularLocation>
        <location evidence="1">Cell membrane</location>
        <topology evidence="1">Multi-pass membrane protein</topology>
    </subcellularLocation>
</comment>
<proteinExistence type="predicted"/>
<dbReference type="InterPro" id="IPR008457">
    <property type="entry name" value="Cu-R_CopD_dom"/>
</dbReference>
<feature type="transmembrane region" description="Helical" evidence="6">
    <location>
        <begin position="6"/>
        <end position="26"/>
    </location>
</feature>
<protein>
    <submittedName>
        <fullName evidence="8">Copper resistance D</fullName>
    </submittedName>
</protein>
<feature type="transmembrane region" description="Helical" evidence="6">
    <location>
        <begin position="155"/>
        <end position="176"/>
    </location>
</feature>
<dbReference type="PANTHER" id="PTHR34820">
    <property type="entry name" value="INNER MEMBRANE PROTEIN YEBZ"/>
    <property type="match status" value="1"/>
</dbReference>
<feature type="transmembrane region" description="Helical" evidence="6">
    <location>
        <begin position="87"/>
        <end position="106"/>
    </location>
</feature>
<accession>A0A0B9AJC6</accession>
<evidence type="ECO:0000313" key="9">
    <source>
        <dbReference type="EMBL" id="KHS49636.1"/>
    </source>
</evidence>
<dbReference type="EMBL" id="JRVC01000001">
    <property type="protein sequence ID" value="KHS49414.1"/>
    <property type="molecule type" value="Genomic_DNA"/>
</dbReference>